<sequence>MYRLLIVDDEQIITDGLFEIFSNLDLELDIYKAYSGQEALQWLQRTRFDIVLSDISMPGMDGLALMEVIRQSWPRCKVVFLTGFNDFEYVYQAIQHPGVKYLLKSEGYPKVIDAVKESIKEVEDELRILDLLQQSRTQSDMIETLAQSNYFRNFLYDAPGDETVGEDFRRLNIRLNPDAPVIVALGSLTHSGGKSSRAYRQERALAVKMLSDTFLAGQAASVGFIDRYDDLVWLVQPSSSRTHEETVRFLEGMFELILQSCLDSLQMTVAVALTGEPAKWDRIPSVYEKLREQQHYRAGDGTRMIQRVDLFAADLFPDLRERTPRDKAEALTVHLESGRKEEFLELFDELAEPIRTGRAGAAYLTELYYTIALLLLSHVNRWELREKIGADGLMQAELYPTWTERFMHLRGAAAAIFSARQHGEQNRAAAAIDRICVYIEEHISEDLSLVRLAEVIHFNPSYLSRLFKLERGINLSEYIEETRLAAAKEMLRKTELKIAEVGAKVGYEAAHSFTRFFKKWTGLTPQDYREGVRT</sequence>
<accession>H6NAV3</accession>
<evidence type="ECO:0000256" key="4">
    <source>
        <dbReference type="PROSITE-ProRule" id="PRU00169"/>
    </source>
</evidence>
<dbReference type="SMART" id="SM00448">
    <property type="entry name" value="REC"/>
    <property type="match status" value="1"/>
</dbReference>
<dbReference type="InterPro" id="IPR001789">
    <property type="entry name" value="Sig_transdc_resp-reg_receiver"/>
</dbReference>
<proteinExistence type="predicted"/>
<dbReference type="Pfam" id="PF12833">
    <property type="entry name" value="HTH_18"/>
    <property type="match status" value="1"/>
</dbReference>
<dbReference type="InterPro" id="IPR009057">
    <property type="entry name" value="Homeodomain-like_sf"/>
</dbReference>
<evidence type="ECO:0000256" key="2">
    <source>
        <dbReference type="ARBA" id="ARBA00023125"/>
    </source>
</evidence>
<reference evidence="7 8" key="1">
    <citation type="journal article" date="2012" name="J. Bacteriol.">
        <title>Complete Genome Sequence of Paenibacillus mucilaginosus 3016, a Bacterium Functional as Microbial Fertilizer.</title>
        <authorList>
            <person name="Ma M."/>
            <person name="Wang Z."/>
            <person name="Li L."/>
            <person name="Jiang X."/>
            <person name="Guan D."/>
            <person name="Cao F."/>
            <person name="Chen H."/>
            <person name="Wang X."/>
            <person name="Shen D."/>
            <person name="Du B."/>
            <person name="Li J."/>
        </authorList>
    </citation>
    <scope>NUCLEOTIDE SEQUENCE [LARGE SCALE GENOMIC DNA]</scope>
    <source>
        <strain evidence="7 8">3016</strain>
    </source>
</reference>
<dbReference type="InterPro" id="IPR020449">
    <property type="entry name" value="Tscrpt_reg_AraC-type_HTH"/>
</dbReference>
<dbReference type="Gene3D" id="3.40.50.2300">
    <property type="match status" value="1"/>
</dbReference>
<feature type="domain" description="Response regulatory" evidence="6">
    <location>
        <begin position="3"/>
        <end position="119"/>
    </location>
</feature>
<gene>
    <name evidence="7" type="ORF">PM3016_3764</name>
</gene>
<dbReference type="HOGENOM" id="CLU_000445_5_0_9"/>
<dbReference type="PROSITE" id="PS50110">
    <property type="entry name" value="RESPONSE_REGULATORY"/>
    <property type="match status" value="1"/>
</dbReference>
<evidence type="ECO:0000256" key="1">
    <source>
        <dbReference type="ARBA" id="ARBA00023015"/>
    </source>
</evidence>
<dbReference type="SMART" id="SM00342">
    <property type="entry name" value="HTH_ARAC"/>
    <property type="match status" value="1"/>
</dbReference>
<name>H6NAV3_9BACL</name>
<dbReference type="PRINTS" id="PR00032">
    <property type="entry name" value="HTHARAC"/>
</dbReference>
<evidence type="ECO:0000259" key="6">
    <source>
        <dbReference type="PROSITE" id="PS50110"/>
    </source>
</evidence>
<keyword evidence="4" id="KW-0597">Phosphoprotein</keyword>
<dbReference type="AlphaFoldDB" id="H6NAV3"/>
<dbReference type="InterPro" id="IPR018060">
    <property type="entry name" value="HTH_AraC"/>
</dbReference>
<dbReference type="PROSITE" id="PS01124">
    <property type="entry name" value="HTH_ARAC_FAMILY_2"/>
    <property type="match status" value="1"/>
</dbReference>
<dbReference type="STRING" id="1116391.PM3016_3764"/>
<dbReference type="PANTHER" id="PTHR43280:SF28">
    <property type="entry name" value="HTH-TYPE TRANSCRIPTIONAL ACTIVATOR RHAS"/>
    <property type="match status" value="1"/>
</dbReference>
<evidence type="ECO:0000313" key="7">
    <source>
        <dbReference type="EMBL" id="AFC30579.1"/>
    </source>
</evidence>
<dbReference type="InterPro" id="IPR011006">
    <property type="entry name" value="CheY-like_superfamily"/>
</dbReference>
<evidence type="ECO:0000256" key="3">
    <source>
        <dbReference type="ARBA" id="ARBA00023163"/>
    </source>
</evidence>
<keyword evidence="3" id="KW-0804">Transcription</keyword>
<evidence type="ECO:0000259" key="5">
    <source>
        <dbReference type="PROSITE" id="PS01124"/>
    </source>
</evidence>
<dbReference type="KEGG" id="pmq:PM3016_3764"/>
<keyword evidence="2" id="KW-0238">DNA-binding</keyword>
<dbReference type="PROSITE" id="PS00041">
    <property type="entry name" value="HTH_ARAC_FAMILY_1"/>
    <property type="match status" value="1"/>
</dbReference>
<dbReference type="InterPro" id="IPR018062">
    <property type="entry name" value="HTH_AraC-typ_CS"/>
</dbReference>
<dbReference type="Proteomes" id="UP000007523">
    <property type="component" value="Chromosome"/>
</dbReference>
<dbReference type="SUPFAM" id="SSF52172">
    <property type="entry name" value="CheY-like"/>
    <property type="match status" value="1"/>
</dbReference>
<feature type="domain" description="HTH araC/xylS-type" evidence="5">
    <location>
        <begin position="433"/>
        <end position="531"/>
    </location>
</feature>
<dbReference type="GO" id="GO:0043565">
    <property type="term" value="F:sequence-specific DNA binding"/>
    <property type="evidence" value="ECO:0007669"/>
    <property type="project" value="InterPro"/>
</dbReference>
<keyword evidence="1" id="KW-0805">Transcription regulation</keyword>
<feature type="modified residue" description="4-aspartylphosphate" evidence="4">
    <location>
        <position position="54"/>
    </location>
</feature>
<dbReference type="GO" id="GO:0003700">
    <property type="term" value="F:DNA-binding transcription factor activity"/>
    <property type="evidence" value="ECO:0007669"/>
    <property type="project" value="InterPro"/>
</dbReference>
<dbReference type="RefSeq" id="WP_014370503.1">
    <property type="nucleotide sequence ID" value="NC_016935.1"/>
</dbReference>
<dbReference type="GO" id="GO:0000160">
    <property type="term" value="P:phosphorelay signal transduction system"/>
    <property type="evidence" value="ECO:0007669"/>
    <property type="project" value="InterPro"/>
</dbReference>
<organism evidence="7 8">
    <name type="scientific">Paenibacillus mucilaginosus 3016</name>
    <dbReference type="NCBI Taxonomy" id="1116391"/>
    <lineage>
        <taxon>Bacteria</taxon>
        <taxon>Bacillati</taxon>
        <taxon>Bacillota</taxon>
        <taxon>Bacilli</taxon>
        <taxon>Bacillales</taxon>
        <taxon>Paenibacillaceae</taxon>
        <taxon>Paenibacillus</taxon>
    </lineage>
</organism>
<dbReference type="PANTHER" id="PTHR43280">
    <property type="entry name" value="ARAC-FAMILY TRANSCRIPTIONAL REGULATOR"/>
    <property type="match status" value="1"/>
</dbReference>
<dbReference type="EMBL" id="CP003235">
    <property type="protein sequence ID" value="AFC30579.1"/>
    <property type="molecule type" value="Genomic_DNA"/>
</dbReference>
<keyword evidence="8" id="KW-1185">Reference proteome</keyword>
<protein>
    <submittedName>
        <fullName evidence="7">YtdP2</fullName>
    </submittedName>
</protein>
<dbReference type="Pfam" id="PF00072">
    <property type="entry name" value="Response_reg"/>
    <property type="match status" value="1"/>
</dbReference>
<dbReference type="Gene3D" id="1.10.10.60">
    <property type="entry name" value="Homeodomain-like"/>
    <property type="match status" value="2"/>
</dbReference>
<dbReference type="SUPFAM" id="SSF46689">
    <property type="entry name" value="Homeodomain-like"/>
    <property type="match status" value="2"/>
</dbReference>
<dbReference type="CDD" id="cd17536">
    <property type="entry name" value="REC_YesN-like"/>
    <property type="match status" value="1"/>
</dbReference>
<evidence type="ECO:0000313" key="8">
    <source>
        <dbReference type="Proteomes" id="UP000007523"/>
    </source>
</evidence>